<feature type="transmembrane region" description="Helical" evidence="1">
    <location>
        <begin position="257"/>
        <end position="282"/>
    </location>
</feature>
<evidence type="ECO:0000313" key="3">
    <source>
        <dbReference type="Proteomes" id="UP000292120"/>
    </source>
</evidence>
<accession>A0A4Q9H1L7</accession>
<feature type="transmembrane region" description="Helical" evidence="1">
    <location>
        <begin position="230"/>
        <end position="251"/>
    </location>
</feature>
<sequence>MIRPTLPRRPAAAPLSWGWLMLLGLGGLLVAVVVLTSALALAPRPDWVWVAGQGPHVETPNGRLRIAALDVGGKRHPTHAGWHPPSLDTQRTPQARQLSVEVEQLLARVEGRPDLAFIDDDGARWPLRWEAQGLPGLPWQMGLMLLTALMVWQVAVRHWQARAEHPQHRLHGLIGLALSLDLIVRAWPLARPWAWPSGGLELSLLASQAFTTAYLGGTLLWFMRWLNPRVPGWATVALLGVVGVLGLSVMLQLSPSYHWWILTMPLGTVGLLVGIGTLMAWARASEDSSMRQGLRWFFASLALAAIVPGTILALQPAELAGAGFDNLIRCAVALPYVGMMALLDTQRLRHLEVLSWRAWTWLLALLGSFCFVVSLLWLGGPWSSPVLVASSLSLPWFYLLARSWLMPTEQRDPGERLESLLPGLLDLGKLGRGPDGQERWLMALDRAFHPRHLIVEGRDEGPERRVQMERGGRTLRVPALGQGWVRLEGAQGGSRLFNDHDKLLAQTLWQLASQSADFGSGRMGLTDSEGRFVP</sequence>
<keyword evidence="1" id="KW-0472">Membrane</keyword>
<keyword evidence="3" id="KW-1185">Reference proteome</keyword>
<dbReference type="EMBL" id="SIXI01000007">
    <property type="protein sequence ID" value="TBO28361.1"/>
    <property type="molecule type" value="Genomic_DNA"/>
</dbReference>
<proteinExistence type="predicted"/>
<dbReference type="AlphaFoldDB" id="A0A4Q9H1L7"/>
<gene>
    <name evidence="2" type="ORF">EYS42_15255</name>
</gene>
<feature type="transmembrane region" description="Helical" evidence="1">
    <location>
        <begin position="356"/>
        <end position="378"/>
    </location>
</feature>
<feature type="transmembrane region" description="Helical" evidence="1">
    <location>
        <begin position="20"/>
        <end position="42"/>
    </location>
</feature>
<keyword evidence="1" id="KW-0812">Transmembrane</keyword>
<comment type="caution">
    <text evidence="2">The sequence shown here is derived from an EMBL/GenBank/DDBJ whole genome shotgun (WGS) entry which is preliminary data.</text>
</comment>
<name>A0A4Q9H1L7_9BURK</name>
<dbReference type="RefSeq" id="WP_130969057.1">
    <property type="nucleotide sequence ID" value="NZ_SIXI01000007.1"/>
</dbReference>
<feature type="transmembrane region" description="Helical" evidence="1">
    <location>
        <begin position="137"/>
        <end position="158"/>
    </location>
</feature>
<evidence type="ECO:0000256" key="1">
    <source>
        <dbReference type="SAM" id="Phobius"/>
    </source>
</evidence>
<feature type="transmembrane region" description="Helical" evidence="1">
    <location>
        <begin position="170"/>
        <end position="190"/>
    </location>
</feature>
<organism evidence="2 3">
    <name type="scientific">Aquabacterium lacunae</name>
    <dbReference type="NCBI Taxonomy" id="2528630"/>
    <lineage>
        <taxon>Bacteria</taxon>
        <taxon>Pseudomonadati</taxon>
        <taxon>Pseudomonadota</taxon>
        <taxon>Betaproteobacteria</taxon>
        <taxon>Burkholderiales</taxon>
        <taxon>Aquabacterium</taxon>
    </lineage>
</organism>
<feature type="transmembrane region" description="Helical" evidence="1">
    <location>
        <begin position="384"/>
        <end position="401"/>
    </location>
</feature>
<reference evidence="2 3" key="1">
    <citation type="submission" date="2019-02" db="EMBL/GenBank/DDBJ databases">
        <title>Aquabacterium sp. strain KMB7.</title>
        <authorList>
            <person name="Chen W.-M."/>
        </authorList>
    </citation>
    <scope>NUCLEOTIDE SEQUENCE [LARGE SCALE GENOMIC DNA]</scope>
    <source>
        <strain evidence="2 3">KMB7</strain>
    </source>
</reference>
<feature type="transmembrane region" description="Helical" evidence="1">
    <location>
        <begin position="326"/>
        <end position="344"/>
    </location>
</feature>
<dbReference type="OrthoDB" id="8697484at2"/>
<keyword evidence="1" id="KW-1133">Transmembrane helix</keyword>
<feature type="transmembrane region" description="Helical" evidence="1">
    <location>
        <begin position="202"/>
        <end position="223"/>
    </location>
</feature>
<dbReference type="Proteomes" id="UP000292120">
    <property type="component" value="Unassembled WGS sequence"/>
</dbReference>
<evidence type="ECO:0000313" key="2">
    <source>
        <dbReference type="EMBL" id="TBO28361.1"/>
    </source>
</evidence>
<protein>
    <submittedName>
        <fullName evidence="2">Uncharacterized protein</fullName>
    </submittedName>
</protein>
<feature type="transmembrane region" description="Helical" evidence="1">
    <location>
        <begin position="294"/>
        <end position="314"/>
    </location>
</feature>